<dbReference type="InterPro" id="IPR000210">
    <property type="entry name" value="BTB/POZ_dom"/>
</dbReference>
<dbReference type="GO" id="GO:0006357">
    <property type="term" value="P:regulation of transcription by RNA polymerase II"/>
    <property type="evidence" value="ECO:0007669"/>
    <property type="project" value="TreeGrafter"/>
</dbReference>
<dbReference type="PANTHER" id="PTHR23110">
    <property type="entry name" value="BTB DOMAIN TRANSCRIPTION FACTOR"/>
    <property type="match status" value="1"/>
</dbReference>
<dbReference type="SUPFAM" id="SSF46689">
    <property type="entry name" value="Homeodomain-like"/>
    <property type="match status" value="1"/>
</dbReference>
<dbReference type="Pfam" id="PF05225">
    <property type="entry name" value="HTH_psq"/>
    <property type="match status" value="2"/>
</dbReference>
<dbReference type="EnsemblMetazoa" id="AEPI004193-RA">
    <property type="protein sequence ID" value="AEPI004193-PA"/>
    <property type="gene ID" value="AEPI004193"/>
</dbReference>
<keyword evidence="6" id="KW-1185">Reference proteome</keyword>
<dbReference type="InterPro" id="IPR051095">
    <property type="entry name" value="Dros_DevTransReg"/>
</dbReference>
<reference evidence="6" key="1">
    <citation type="submission" date="2013-03" db="EMBL/GenBank/DDBJ databases">
        <title>The Genome Sequence of Anopheles epiroticus epiroticus2.</title>
        <authorList>
            <consortium name="The Broad Institute Genomics Platform"/>
            <person name="Neafsey D.E."/>
            <person name="Howell P."/>
            <person name="Walker B."/>
            <person name="Young S.K."/>
            <person name="Zeng Q."/>
            <person name="Gargeya S."/>
            <person name="Fitzgerald M."/>
            <person name="Haas B."/>
            <person name="Abouelleil A."/>
            <person name="Allen A.W."/>
            <person name="Alvarado L."/>
            <person name="Arachchi H.M."/>
            <person name="Berlin A.M."/>
            <person name="Chapman S.B."/>
            <person name="Gainer-Dewar J."/>
            <person name="Goldberg J."/>
            <person name="Griggs A."/>
            <person name="Gujja S."/>
            <person name="Hansen M."/>
            <person name="Howarth C."/>
            <person name="Imamovic A."/>
            <person name="Ireland A."/>
            <person name="Larimer J."/>
            <person name="McCowan C."/>
            <person name="Murphy C."/>
            <person name="Pearson M."/>
            <person name="Poon T.W."/>
            <person name="Priest M."/>
            <person name="Roberts A."/>
            <person name="Saif S."/>
            <person name="Shea T."/>
            <person name="Sisk P."/>
            <person name="Sykes S."/>
            <person name="Wortman J."/>
            <person name="Nusbaum C."/>
            <person name="Birren B."/>
        </authorList>
    </citation>
    <scope>NUCLEOTIDE SEQUENCE [LARGE SCALE GENOMIC DNA]</scope>
    <source>
        <strain evidence="6">Epiroticus2</strain>
    </source>
</reference>
<dbReference type="Gene3D" id="1.10.10.60">
    <property type="entry name" value="Homeodomain-like"/>
    <property type="match status" value="2"/>
</dbReference>
<dbReference type="InterPro" id="IPR011333">
    <property type="entry name" value="SKP1/BTB/POZ_sf"/>
</dbReference>
<organism evidence="5 6">
    <name type="scientific">Anopheles epiroticus</name>
    <dbReference type="NCBI Taxonomy" id="199890"/>
    <lineage>
        <taxon>Eukaryota</taxon>
        <taxon>Metazoa</taxon>
        <taxon>Ecdysozoa</taxon>
        <taxon>Arthropoda</taxon>
        <taxon>Hexapoda</taxon>
        <taxon>Insecta</taxon>
        <taxon>Pterygota</taxon>
        <taxon>Neoptera</taxon>
        <taxon>Endopterygota</taxon>
        <taxon>Diptera</taxon>
        <taxon>Nematocera</taxon>
        <taxon>Culicoidea</taxon>
        <taxon>Culicidae</taxon>
        <taxon>Anophelinae</taxon>
        <taxon>Anopheles</taxon>
    </lineage>
</organism>
<evidence type="ECO:0000259" key="4">
    <source>
        <dbReference type="PROSITE" id="PS50097"/>
    </source>
</evidence>
<dbReference type="SMART" id="SM00225">
    <property type="entry name" value="BTB"/>
    <property type="match status" value="1"/>
</dbReference>
<name>A0A182PB88_9DIPT</name>
<sequence length="523" mass="58412">MEYPSSCLRWLNFSEHMLNIYYGIFQTHEYTDCRLVVPDGELYANRPILSMASSFFETIFSGVENGLLSTGTEMVTVLLPDLKLAALRSVLQFVYTGEVSVRPYEMAPFVEACSFLQIRGVRFVEDRIVGVRFGKAISLISDEPNPQHHATDSGECRTAEFCVETEQEREKQSNALQVPTVAHDFPIREAITTDPPPESGNESSEIAPDTMNVSPEPYTRKRSHKEKEELLPACLKAVHEFAEDQTLSGERSIVCNDFVPTETPKRSKTYTLNDAMNEELQANSVPPVVDLSSYEARLKAAIDAVINQGISYRIASAQYSIAKTVLWRKTMKMHRPVRASLPKMTNQRREAIDALKSGEKLVHVSRRFEIPLSTLHREKQRLYSMGILPSHVSLKLRGKDESVRKRLLEAVGECAAGKMSLSEAARVYGLPKTSIWRRVRSLQTCGTETKGIMSTVEQTDHLSIPGASGGPEKTMDDLLMGTDALAVGEVYLTDETISVNELAQLRIQLASSYDQHALNDSSQ</sequence>
<dbReference type="InterPro" id="IPR009057">
    <property type="entry name" value="Homeodomain-like_sf"/>
</dbReference>
<reference evidence="5" key="2">
    <citation type="submission" date="2020-05" db="UniProtKB">
        <authorList>
            <consortium name="EnsemblMetazoa"/>
        </authorList>
    </citation>
    <scope>IDENTIFICATION</scope>
    <source>
        <strain evidence="5">Epiroticus2</strain>
    </source>
</reference>
<dbReference type="PROSITE" id="PS50097">
    <property type="entry name" value="BTB"/>
    <property type="match status" value="1"/>
</dbReference>
<dbReference type="AlphaFoldDB" id="A0A182PB88"/>
<proteinExistence type="predicted"/>
<dbReference type="Proteomes" id="UP000075885">
    <property type="component" value="Unassembled WGS sequence"/>
</dbReference>
<evidence type="ECO:0000313" key="6">
    <source>
        <dbReference type="Proteomes" id="UP000075885"/>
    </source>
</evidence>
<dbReference type="InterPro" id="IPR007889">
    <property type="entry name" value="HTH_Psq"/>
</dbReference>
<evidence type="ECO:0000313" key="5">
    <source>
        <dbReference type="EnsemblMetazoa" id="AEPI004193-PA"/>
    </source>
</evidence>
<dbReference type="Pfam" id="PF00651">
    <property type="entry name" value="BTB"/>
    <property type="match status" value="1"/>
</dbReference>
<evidence type="ECO:0000256" key="1">
    <source>
        <dbReference type="ARBA" id="ARBA00004123"/>
    </source>
</evidence>
<feature type="region of interest" description="Disordered" evidence="3">
    <location>
        <begin position="190"/>
        <end position="223"/>
    </location>
</feature>
<dbReference type="SUPFAM" id="SSF54695">
    <property type="entry name" value="POZ domain"/>
    <property type="match status" value="1"/>
</dbReference>
<dbReference type="VEuPathDB" id="VectorBase:AEPI004193"/>
<feature type="domain" description="BTB" evidence="4">
    <location>
        <begin position="31"/>
        <end position="103"/>
    </location>
</feature>
<comment type="subcellular location">
    <subcellularLocation>
        <location evidence="1">Nucleus</location>
    </subcellularLocation>
</comment>
<protein>
    <recommendedName>
        <fullName evidence="4">BTB domain-containing protein</fullName>
    </recommendedName>
</protein>
<dbReference type="GO" id="GO:0003677">
    <property type="term" value="F:DNA binding"/>
    <property type="evidence" value="ECO:0007669"/>
    <property type="project" value="InterPro"/>
</dbReference>
<keyword evidence="2" id="KW-0539">Nucleus</keyword>
<dbReference type="Gene3D" id="3.30.710.10">
    <property type="entry name" value="Potassium Channel Kv1.1, Chain A"/>
    <property type="match status" value="1"/>
</dbReference>
<evidence type="ECO:0000256" key="3">
    <source>
        <dbReference type="SAM" id="MobiDB-lite"/>
    </source>
</evidence>
<dbReference type="GO" id="GO:0005634">
    <property type="term" value="C:nucleus"/>
    <property type="evidence" value="ECO:0007669"/>
    <property type="project" value="UniProtKB-SubCell"/>
</dbReference>
<accession>A0A182PB88</accession>
<evidence type="ECO:0000256" key="2">
    <source>
        <dbReference type="ARBA" id="ARBA00023242"/>
    </source>
</evidence>
<dbReference type="PANTHER" id="PTHR23110:SF106">
    <property type="entry name" value="FI01104P"/>
    <property type="match status" value="1"/>
</dbReference>